<sequence length="88" mass="10028">MIETCQNINRKTVVEPLIHLYRIEVLHMCTALNSRVQQSLSDASSEREKNRDAYTLAYSAKQNVHAVHLQFVYHDIFVASALLNSVPS</sequence>
<name>A0A0A9CY12_ARUDO</name>
<dbReference type="EMBL" id="GBRH01219610">
    <property type="protein sequence ID" value="JAD78285.1"/>
    <property type="molecule type" value="Transcribed_RNA"/>
</dbReference>
<dbReference type="AlphaFoldDB" id="A0A0A9CY12"/>
<proteinExistence type="predicted"/>
<organism evidence="1">
    <name type="scientific">Arundo donax</name>
    <name type="common">Giant reed</name>
    <name type="synonym">Donax arundinaceus</name>
    <dbReference type="NCBI Taxonomy" id="35708"/>
    <lineage>
        <taxon>Eukaryota</taxon>
        <taxon>Viridiplantae</taxon>
        <taxon>Streptophyta</taxon>
        <taxon>Embryophyta</taxon>
        <taxon>Tracheophyta</taxon>
        <taxon>Spermatophyta</taxon>
        <taxon>Magnoliopsida</taxon>
        <taxon>Liliopsida</taxon>
        <taxon>Poales</taxon>
        <taxon>Poaceae</taxon>
        <taxon>PACMAD clade</taxon>
        <taxon>Arundinoideae</taxon>
        <taxon>Arundineae</taxon>
        <taxon>Arundo</taxon>
    </lineage>
</organism>
<reference evidence="1" key="1">
    <citation type="submission" date="2014-09" db="EMBL/GenBank/DDBJ databases">
        <authorList>
            <person name="Magalhaes I.L.F."/>
            <person name="Oliveira U."/>
            <person name="Santos F.R."/>
            <person name="Vidigal T.H.D.A."/>
            <person name="Brescovit A.D."/>
            <person name="Santos A.J."/>
        </authorList>
    </citation>
    <scope>NUCLEOTIDE SEQUENCE</scope>
    <source>
        <tissue evidence="1">Shoot tissue taken approximately 20 cm above the soil surface</tissue>
    </source>
</reference>
<accession>A0A0A9CY12</accession>
<protein>
    <submittedName>
        <fullName evidence="1">Uncharacterized protein</fullName>
    </submittedName>
</protein>
<evidence type="ECO:0000313" key="1">
    <source>
        <dbReference type="EMBL" id="JAD78285.1"/>
    </source>
</evidence>
<reference evidence="1" key="2">
    <citation type="journal article" date="2015" name="Data Brief">
        <title>Shoot transcriptome of the giant reed, Arundo donax.</title>
        <authorList>
            <person name="Barrero R.A."/>
            <person name="Guerrero F.D."/>
            <person name="Moolhuijzen P."/>
            <person name="Goolsby J.A."/>
            <person name="Tidwell J."/>
            <person name="Bellgard S.E."/>
            <person name="Bellgard M.I."/>
        </authorList>
    </citation>
    <scope>NUCLEOTIDE SEQUENCE</scope>
    <source>
        <tissue evidence="1">Shoot tissue taken approximately 20 cm above the soil surface</tissue>
    </source>
</reference>